<evidence type="ECO:0000313" key="1">
    <source>
        <dbReference type="EMBL" id="KPK70171.1"/>
    </source>
</evidence>
<evidence type="ECO:0000313" key="2">
    <source>
        <dbReference type="Proteomes" id="UP000051717"/>
    </source>
</evidence>
<proteinExistence type="predicted"/>
<dbReference type="Proteomes" id="UP000051717">
    <property type="component" value="Unassembled WGS sequence"/>
</dbReference>
<reference evidence="1 2" key="1">
    <citation type="journal article" date="2015" name="Microbiome">
        <title>Genomic resolution of linkages in carbon, nitrogen, and sulfur cycling among widespread estuary sediment bacteria.</title>
        <authorList>
            <person name="Baker B.J."/>
            <person name="Lazar C.S."/>
            <person name="Teske A.P."/>
            <person name="Dick G.J."/>
        </authorList>
    </citation>
    <scope>NUCLEOTIDE SEQUENCE [LARGE SCALE GENOMIC DNA]</scope>
    <source>
        <strain evidence="1">SM23_40</strain>
    </source>
</reference>
<sequence>MDISMHTRCLALQDAELAGVSFLEELCAVDQRYALLERENKDGSRFVDAGYPRVDSGRICDILAGDDSPSYGELVG</sequence>
<organism evidence="1 2">
    <name type="scientific">candidate division TA06 bacterium SM23_40</name>
    <dbReference type="NCBI Taxonomy" id="1703774"/>
    <lineage>
        <taxon>Bacteria</taxon>
        <taxon>Bacteria division TA06</taxon>
    </lineage>
</organism>
<name>A0A0S8GDF5_UNCT6</name>
<accession>A0A0S8GDF5</accession>
<comment type="caution">
    <text evidence="1">The sequence shown here is derived from an EMBL/GenBank/DDBJ whole genome shotgun (WGS) entry which is preliminary data.</text>
</comment>
<gene>
    <name evidence="1" type="ORF">AMJ82_03745</name>
</gene>
<dbReference type="AlphaFoldDB" id="A0A0S8GDF5"/>
<protein>
    <submittedName>
        <fullName evidence="1">Uncharacterized protein</fullName>
    </submittedName>
</protein>
<dbReference type="EMBL" id="LJUI01000020">
    <property type="protein sequence ID" value="KPK70171.1"/>
    <property type="molecule type" value="Genomic_DNA"/>
</dbReference>